<dbReference type="EMBL" id="GEBQ01006892">
    <property type="protein sequence ID" value="JAT33085.1"/>
    <property type="molecule type" value="Transcribed_RNA"/>
</dbReference>
<name>A0A1B6MAX4_9HEMI</name>
<organism evidence="1">
    <name type="scientific">Graphocephala atropunctata</name>
    <dbReference type="NCBI Taxonomy" id="36148"/>
    <lineage>
        <taxon>Eukaryota</taxon>
        <taxon>Metazoa</taxon>
        <taxon>Ecdysozoa</taxon>
        <taxon>Arthropoda</taxon>
        <taxon>Hexapoda</taxon>
        <taxon>Insecta</taxon>
        <taxon>Pterygota</taxon>
        <taxon>Neoptera</taxon>
        <taxon>Paraneoptera</taxon>
        <taxon>Hemiptera</taxon>
        <taxon>Auchenorrhyncha</taxon>
        <taxon>Membracoidea</taxon>
        <taxon>Cicadellidae</taxon>
        <taxon>Cicadellinae</taxon>
        <taxon>Cicadellini</taxon>
        <taxon>Graphocephala</taxon>
    </lineage>
</organism>
<accession>A0A1B6MAX4</accession>
<reference evidence="1" key="1">
    <citation type="submission" date="2015-11" db="EMBL/GenBank/DDBJ databases">
        <title>De novo transcriptome assembly of four potential Pierce s Disease insect vectors from Arizona vineyards.</title>
        <authorList>
            <person name="Tassone E.E."/>
        </authorList>
    </citation>
    <scope>NUCLEOTIDE SEQUENCE</scope>
</reference>
<gene>
    <name evidence="1" type="ORF">g.34606</name>
</gene>
<evidence type="ECO:0000313" key="1">
    <source>
        <dbReference type="EMBL" id="JAT33085.1"/>
    </source>
</evidence>
<protein>
    <submittedName>
        <fullName evidence="1">Uncharacterized protein</fullName>
    </submittedName>
</protein>
<feature type="non-terminal residue" evidence="1">
    <location>
        <position position="1"/>
    </location>
</feature>
<feature type="non-terminal residue" evidence="1">
    <location>
        <position position="165"/>
    </location>
</feature>
<proteinExistence type="predicted"/>
<sequence length="165" mass="17876">GTDPTVSIPSEFFPSFENQSGESSLGILTNLEESFANGVCQLMNDFDETLQGFIDDTIWNFSLDPWARGERTDSSGGSLEILHDLDRIINSAISFLADGTDPTVSIPSGFFPSFEESNTSAGQERCETDENPVEILQDVEAALVSAQCLLTKAQNSTQEDPTVSI</sequence>
<dbReference type="AlphaFoldDB" id="A0A1B6MAX4"/>